<dbReference type="SUPFAM" id="SSF56784">
    <property type="entry name" value="HAD-like"/>
    <property type="match status" value="1"/>
</dbReference>
<sequence length="296" mass="31852">MKDIVLQGIDLEVDAFMEAIEALAPEKVLFRRSDPSMRICGVADDTDLLPLKALARTHQIDCVTVPADYSIKSFKVWATDMDSTLTQNECIDDMAFAAGCGEEVSRVTHEAMHGGWGFTESLQKRVSLLKGADASIVLSHAIRRERLSDGAETLIKLCRRHGIATYIVSGGFVQIARDTAKELGMTGAVCNELLIDADGKLTGEVRGPAGGKILDADGKRRAVEVLAQLAGGDLSQVICSGDGANDVEMVSAAGLGVAYHPKPVLAEKAKVVIRYSGLDLIAHLFKECWVDAERIR</sequence>
<comment type="caution">
    <text evidence="14">The sequence shown here is derived from an EMBL/GenBank/DDBJ whole genome shotgun (WGS) entry which is preliminary data.</text>
</comment>
<dbReference type="EC" id="3.1.3.3" evidence="4"/>
<reference evidence="14 15" key="1">
    <citation type="journal article" date="2021" name="Sci. Rep.">
        <title>The distribution of antibiotic resistance genes in chicken gut microbiota commensals.</title>
        <authorList>
            <person name="Juricova H."/>
            <person name="Matiasovicova J."/>
            <person name="Kubasova T."/>
            <person name="Cejkova D."/>
            <person name="Rychlik I."/>
        </authorList>
    </citation>
    <scope>NUCLEOTIDE SEQUENCE [LARGE SCALE GENOMIC DNA]</scope>
    <source>
        <strain evidence="14 15">An829</strain>
    </source>
</reference>
<dbReference type="Gene3D" id="3.40.50.1000">
    <property type="entry name" value="HAD superfamily/HAD-like"/>
    <property type="match status" value="1"/>
</dbReference>
<evidence type="ECO:0000256" key="10">
    <source>
        <dbReference type="ARBA" id="ARBA00023299"/>
    </source>
</evidence>
<protein>
    <recommendedName>
        <fullName evidence="5">Phosphoserine phosphatase</fullName>
        <ecNumber evidence="4">3.1.3.3</ecNumber>
    </recommendedName>
    <alternativeName>
        <fullName evidence="11">O-phosphoserine phosphohydrolase</fullName>
    </alternativeName>
</protein>
<evidence type="ECO:0000256" key="5">
    <source>
        <dbReference type="ARBA" id="ARBA00015196"/>
    </source>
</evidence>
<evidence type="ECO:0000256" key="13">
    <source>
        <dbReference type="ARBA" id="ARBA00048523"/>
    </source>
</evidence>
<evidence type="ECO:0000256" key="6">
    <source>
        <dbReference type="ARBA" id="ARBA00022605"/>
    </source>
</evidence>
<dbReference type="Pfam" id="PF12710">
    <property type="entry name" value="HAD"/>
    <property type="match status" value="1"/>
</dbReference>
<dbReference type="PANTHER" id="PTHR43344:SF2">
    <property type="entry name" value="PHOSPHOSERINE PHOSPHATASE"/>
    <property type="match status" value="1"/>
</dbReference>
<dbReference type="InterPro" id="IPR050582">
    <property type="entry name" value="HAD-like_SerB"/>
</dbReference>
<evidence type="ECO:0000256" key="7">
    <source>
        <dbReference type="ARBA" id="ARBA00022723"/>
    </source>
</evidence>
<comment type="pathway">
    <text evidence="2">Amino-acid biosynthesis; L-serine biosynthesis; L-serine from 3-phospho-D-glycerate: step 3/3.</text>
</comment>
<evidence type="ECO:0000313" key="14">
    <source>
        <dbReference type="EMBL" id="MBM6704014.1"/>
    </source>
</evidence>
<proteinExistence type="inferred from homology"/>
<comment type="similarity">
    <text evidence="3">Belongs to the HAD-like hydrolase superfamily. SerB family.</text>
</comment>
<dbReference type="InterPro" id="IPR004469">
    <property type="entry name" value="PSP"/>
</dbReference>
<comment type="cofactor">
    <cofactor evidence="1">
        <name>Mg(2+)</name>
        <dbReference type="ChEBI" id="CHEBI:18420"/>
    </cofactor>
</comment>
<comment type="catalytic activity">
    <reaction evidence="12">
        <text>O-phospho-L-serine + H2O = L-serine + phosphate</text>
        <dbReference type="Rhea" id="RHEA:21208"/>
        <dbReference type="ChEBI" id="CHEBI:15377"/>
        <dbReference type="ChEBI" id="CHEBI:33384"/>
        <dbReference type="ChEBI" id="CHEBI:43474"/>
        <dbReference type="ChEBI" id="CHEBI:57524"/>
        <dbReference type="EC" id="3.1.3.3"/>
    </reaction>
</comment>
<dbReference type="NCBIfam" id="TIGR01488">
    <property type="entry name" value="HAD-SF-IB"/>
    <property type="match status" value="1"/>
</dbReference>
<evidence type="ECO:0000256" key="12">
    <source>
        <dbReference type="ARBA" id="ARBA00048138"/>
    </source>
</evidence>
<keyword evidence="6" id="KW-0028">Amino-acid biosynthesis</keyword>
<dbReference type="Proteomes" id="UP000715095">
    <property type="component" value="Unassembled WGS sequence"/>
</dbReference>
<comment type="catalytic activity">
    <reaction evidence="13">
        <text>O-phospho-D-serine + H2O = D-serine + phosphate</text>
        <dbReference type="Rhea" id="RHEA:24873"/>
        <dbReference type="ChEBI" id="CHEBI:15377"/>
        <dbReference type="ChEBI" id="CHEBI:35247"/>
        <dbReference type="ChEBI" id="CHEBI:43474"/>
        <dbReference type="ChEBI" id="CHEBI:58680"/>
        <dbReference type="EC" id="3.1.3.3"/>
    </reaction>
</comment>
<keyword evidence="9" id="KW-0460">Magnesium</keyword>
<evidence type="ECO:0000256" key="11">
    <source>
        <dbReference type="ARBA" id="ARBA00031693"/>
    </source>
</evidence>
<keyword evidence="15" id="KW-1185">Reference proteome</keyword>
<dbReference type="GO" id="GO:0016787">
    <property type="term" value="F:hydrolase activity"/>
    <property type="evidence" value="ECO:0007669"/>
    <property type="project" value="UniProtKB-KW"/>
</dbReference>
<dbReference type="EMBL" id="JACJJC010000007">
    <property type="protein sequence ID" value="MBM6704014.1"/>
    <property type="molecule type" value="Genomic_DNA"/>
</dbReference>
<accession>A0ABS2DRS4</accession>
<dbReference type="InterPro" id="IPR023214">
    <property type="entry name" value="HAD_sf"/>
</dbReference>
<dbReference type="NCBIfam" id="TIGR00338">
    <property type="entry name" value="serB"/>
    <property type="match status" value="1"/>
</dbReference>
<dbReference type="InterPro" id="IPR036412">
    <property type="entry name" value="HAD-like_sf"/>
</dbReference>
<evidence type="ECO:0000256" key="2">
    <source>
        <dbReference type="ARBA" id="ARBA00005135"/>
    </source>
</evidence>
<evidence type="ECO:0000256" key="8">
    <source>
        <dbReference type="ARBA" id="ARBA00022801"/>
    </source>
</evidence>
<organism evidence="14 15">
    <name type="scientific">Sutterella massiliensis</name>
    <dbReference type="NCBI Taxonomy" id="1816689"/>
    <lineage>
        <taxon>Bacteria</taxon>
        <taxon>Pseudomonadati</taxon>
        <taxon>Pseudomonadota</taxon>
        <taxon>Betaproteobacteria</taxon>
        <taxon>Burkholderiales</taxon>
        <taxon>Sutterellaceae</taxon>
        <taxon>Sutterella</taxon>
    </lineage>
</organism>
<name>A0ABS2DRS4_9BURK</name>
<keyword evidence="10" id="KW-0718">Serine biosynthesis</keyword>
<dbReference type="PANTHER" id="PTHR43344">
    <property type="entry name" value="PHOSPHOSERINE PHOSPHATASE"/>
    <property type="match status" value="1"/>
</dbReference>
<keyword evidence="8 14" id="KW-0378">Hydrolase</keyword>
<keyword evidence="7" id="KW-0479">Metal-binding</keyword>
<dbReference type="RefSeq" id="WP_205102480.1">
    <property type="nucleotide sequence ID" value="NZ_JACJJC010000007.1"/>
</dbReference>
<evidence type="ECO:0000256" key="3">
    <source>
        <dbReference type="ARBA" id="ARBA00009184"/>
    </source>
</evidence>
<evidence type="ECO:0000256" key="4">
    <source>
        <dbReference type="ARBA" id="ARBA00012640"/>
    </source>
</evidence>
<evidence type="ECO:0000313" key="15">
    <source>
        <dbReference type="Proteomes" id="UP000715095"/>
    </source>
</evidence>
<evidence type="ECO:0000256" key="9">
    <source>
        <dbReference type="ARBA" id="ARBA00022842"/>
    </source>
</evidence>
<evidence type="ECO:0000256" key="1">
    <source>
        <dbReference type="ARBA" id="ARBA00001946"/>
    </source>
</evidence>
<gene>
    <name evidence="14" type="primary">serB</name>
    <name evidence="14" type="ORF">H6A60_05880</name>
</gene>